<sequence length="151" mass="16828">MPILPDTRPPSELEIDAFLAAFEAGTLPKEEFTHAGHLTAGACYVHMFGEANAISHMRLCVRRFNEAVGGKNTDISGYHETITVFWIKALAAVRATHPTLGRAEFAAHAVQSYRNRRDVFRDFYDFDVLASVEARRSWIEPPVKAILAANL</sequence>
<proteinExistence type="predicted"/>
<keyword evidence="2" id="KW-1185">Reference proteome</keyword>
<reference evidence="1 2" key="1">
    <citation type="submission" date="2020-08" db="EMBL/GenBank/DDBJ databases">
        <title>Genomic Encyclopedia of Type Strains, Phase IV (KMG-V): Genome sequencing to study the core and pangenomes of soil and plant-associated prokaryotes.</title>
        <authorList>
            <person name="Whitman W."/>
        </authorList>
    </citation>
    <scope>NUCLEOTIDE SEQUENCE [LARGE SCALE GENOMIC DNA]</scope>
    <source>
        <strain evidence="1 2">M8UP14</strain>
    </source>
</reference>
<dbReference type="Proteomes" id="UP000540989">
    <property type="component" value="Unassembled WGS sequence"/>
</dbReference>
<evidence type="ECO:0000313" key="2">
    <source>
        <dbReference type="Proteomes" id="UP000540989"/>
    </source>
</evidence>
<name>A0A7W7ZF18_9BACT</name>
<evidence type="ECO:0000313" key="1">
    <source>
        <dbReference type="EMBL" id="MBB5058658.1"/>
    </source>
</evidence>
<accession>A0A7W7ZF18</accession>
<dbReference type="AlphaFoldDB" id="A0A7W7ZF18"/>
<organism evidence="1 2">
    <name type="scientific">Granulicella aggregans</name>
    <dbReference type="NCBI Taxonomy" id="474949"/>
    <lineage>
        <taxon>Bacteria</taxon>
        <taxon>Pseudomonadati</taxon>
        <taxon>Acidobacteriota</taxon>
        <taxon>Terriglobia</taxon>
        <taxon>Terriglobales</taxon>
        <taxon>Acidobacteriaceae</taxon>
        <taxon>Granulicella</taxon>
    </lineage>
</organism>
<comment type="caution">
    <text evidence="1">The sequence shown here is derived from an EMBL/GenBank/DDBJ whole genome shotgun (WGS) entry which is preliminary data.</text>
</comment>
<dbReference type="RefSeq" id="WP_184218627.1">
    <property type="nucleotide sequence ID" value="NZ_JACHIP010000004.1"/>
</dbReference>
<dbReference type="EMBL" id="JACHIP010000004">
    <property type="protein sequence ID" value="MBB5058658.1"/>
    <property type="molecule type" value="Genomic_DNA"/>
</dbReference>
<gene>
    <name evidence="1" type="ORF">HDF16_003372</name>
</gene>
<protein>
    <submittedName>
        <fullName evidence="1">Uncharacterized protein</fullName>
    </submittedName>
</protein>